<reference evidence="1" key="2">
    <citation type="submission" date="2020-11" db="EMBL/GenBank/DDBJ databases">
        <authorList>
            <person name="McCartney M.A."/>
            <person name="Auch B."/>
            <person name="Kono T."/>
            <person name="Mallez S."/>
            <person name="Becker A."/>
            <person name="Gohl D.M."/>
            <person name="Silverstein K.A.T."/>
            <person name="Koren S."/>
            <person name="Bechman K.B."/>
            <person name="Herman A."/>
            <person name="Abrahante J.E."/>
            <person name="Garbe J."/>
        </authorList>
    </citation>
    <scope>NUCLEOTIDE SEQUENCE</scope>
    <source>
        <strain evidence="1">Duluth1</strain>
        <tissue evidence="1">Whole animal</tissue>
    </source>
</reference>
<keyword evidence="2" id="KW-1185">Reference proteome</keyword>
<accession>A0A9D4EK97</accession>
<proteinExistence type="predicted"/>
<reference evidence="1" key="1">
    <citation type="journal article" date="2019" name="bioRxiv">
        <title>The Genome of the Zebra Mussel, Dreissena polymorpha: A Resource for Invasive Species Research.</title>
        <authorList>
            <person name="McCartney M.A."/>
            <person name="Auch B."/>
            <person name="Kono T."/>
            <person name="Mallez S."/>
            <person name="Zhang Y."/>
            <person name="Obille A."/>
            <person name="Becker A."/>
            <person name="Abrahante J.E."/>
            <person name="Garbe J."/>
            <person name="Badalamenti J.P."/>
            <person name="Herman A."/>
            <person name="Mangelson H."/>
            <person name="Liachko I."/>
            <person name="Sullivan S."/>
            <person name="Sone E.D."/>
            <person name="Koren S."/>
            <person name="Silverstein K.A.T."/>
            <person name="Beckman K.B."/>
            <person name="Gohl D.M."/>
        </authorList>
    </citation>
    <scope>NUCLEOTIDE SEQUENCE</scope>
    <source>
        <strain evidence="1">Duluth1</strain>
        <tissue evidence="1">Whole animal</tissue>
    </source>
</reference>
<gene>
    <name evidence="1" type="ORF">DPMN_159034</name>
</gene>
<evidence type="ECO:0000313" key="1">
    <source>
        <dbReference type="EMBL" id="KAH3781208.1"/>
    </source>
</evidence>
<dbReference type="AlphaFoldDB" id="A0A9D4EK97"/>
<sequence>MQPKITTCSPYTADLTLMRNIANWMVALPDVNIDAFQEVRNNNMIRNIKGKSTFANKLKQKGRAKTLGNGSAVKVAKYRAIDYALLFERFFEVSTSEDLSLEDVLPCELSPILLPSLKPRIY</sequence>
<evidence type="ECO:0000313" key="2">
    <source>
        <dbReference type="Proteomes" id="UP000828390"/>
    </source>
</evidence>
<dbReference type="Proteomes" id="UP000828390">
    <property type="component" value="Unassembled WGS sequence"/>
</dbReference>
<name>A0A9D4EK97_DREPO</name>
<protein>
    <submittedName>
        <fullName evidence="1">Uncharacterized protein</fullName>
    </submittedName>
</protein>
<comment type="caution">
    <text evidence="1">The sequence shown here is derived from an EMBL/GenBank/DDBJ whole genome shotgun (WGS) entry which is preliminary data.</text>
</comment>
<dbReference type="EMBL" id="JAIWYP010000008">
    <property type="protein sequence ID" value="KAH3781208.1"/>
    <property type="molecule type" value="Genomic_DNA"/>
</dbReference>
<organism evidence="1 2">
    <name type="scientific">Dreissena polymorpha</name>
    <name type="common">Zebra mussel</name>
    <name type="synonym">Mytilus polymorpha</name>
    <dbReference type="NCBI Taxonomy" id="45954"/>
    <lineage>
        <taxon>Eukaryota</taxon>
        <taxon>Metazoa</taxon>
        <taxon>Spiralia</taxon>
        <taxon>Lophotrochozoa</taxon>
        <taxon>Mollusca</taxon>
        <taxon>Bivalvia</taxon>
        <taxon>Autobranchia</taxon>
        <taxon>Heteroconchia</taxon>
        <taxon>Euheterodonta</taxon>
        <taxon>Imparidentia</taxon>
        <taxon>Neoheterodontei</taxon>
        <taxon>Myida</taxon>
        <taxon>Dreissenoidea</taxon>
        <taxon>Dreissenidae</taxon>
        <taxon>Dreissena</taxon>
    </lineage>
</organism>